<dbReference type="InterPro" id="IPR035914">
    <property type="entry name" value="Sperma_CUB_dom_sf"/>
</dbReference>
<dbReference type="eggNOG" id="KOG3714">
    <property type="taxonomic scope" value="Eukaryota"/>
</dbReference>
<comment type="subcellular location">
    <subcellularLocation>
        <location evidence="1 13">Secreted</location>
    </subcellularLocation>
</comment>
<dbReference type="InterPro" id="IPR024079">
    <property type="entry name" value="MetalloPept_cat_dom_sf"/>
</dbReference>
<dbReference type="GO" id="GO:0006508">
    <property type="term" value="P:proteolysis"/>
    <property type="evidence" value="ECO:0007669"/>
    <property type="project" value="UniProtKB-KW"/>
</dbReference>
<evidence type="ECO:0000256" key="5">
    <source>
        <dbReference type="ARBA" id="ARBA00022723"/>
    </source>
</evidence>
<comment type="caution">
    <text evidence="14">Lacks conserved residue(s) required for the propagation of feature annotation.</text>
</comment>
<keyword evidence="19" id="KW-1185">Reference proteome</keyword>
<feature type="domain" description="CUB" evidence="17">
    <location>
        <begin position="355"/>
        <end position="468"/>
    </location>
</feature>
<name>A0A1I7TN06_9PELO</name>
<dbReference type="InterPro" id="IPR001506">
    <property type="entry name" value="Peptidase_M12A"/>
</dbReference>
<keyword evidence="8 15" id="KW-0862">Zinc</keyword>
<evidence type="ECO:0000259" key="17">
    <source>
        <dbReference type="PROSITE" id="PS01180"/>
    </source>
</evidence>
<dbReference type="Gene3D" id="2.60.120.290">
    <property type="entry name" value="Spermadhesin, CUB domain"/>
    <property type="match status" value="1"/>
</dbReference>
<evidence type="ECO:0000259" key="18">
    <source>
        <dbReference type="PROSITE" id="PS51864"/>
    </source>
</evidence>
<comment type="cofactor">
    <cofactor evidence="15 16">
        <name>Zn(2+)</name>
        <dbReference type="ChEBI" id="CHEBI:29105"/>
    </cofactor>
    <text evidence="15 16">Binds 1 zinc ion per subunit.</text>
</comment>
<dbReference type="AlphaFoldDB" id="A0A1I7TN06"/>
<dbReference type="PANTHER" id="PTHR10127">
    <property type="entry name" value="DISCOIDIN, CUB, EGF, LAMININ , AND ZINC METALLOPROTEASE DOMAIN CONTAINING"/>
    <property type="match status" value="1"/>
</dbReference>
<organism evidence="19 20">
    <name type="scientific">Caenorhabditis tropicalis</name>
    <dbReference type="NCBI Taxonomy" id="1561998"/>
    <lineage>
        <taxon>Eukaryota</taxon>
        <taxon>Metazoa</taxon>
        <taxon>Ecdysozoa</taxon>
        <taxon>Nematoda</taxon>
        <taxon>Chromadorea</taxon>
        <taxon>Rhabditida</taxon>
        <taxon>Rhabditina</taxon>
        <taxon>Rhabditomorpha</taxon>
        <taxon>Rhabditoidea</taxon>
        <taxon>Rhabditidae</taxon>
        <taxon>Peloderinae</taxon>
        <taxon>Caenorhabditis</taxon>
    </lineage>
</organism>
<keyword evidence="12" id="KW-0325">Glycoprotein</keyword>
<evidence type="ECO:0000313" key="20">
    <source>
        <dbReference type="WBParaSite" id="Csp11.Scaffold629.g10050.t1"/>
    </source>
</evidence>
<keyword evidence="4 15" id="KW-0645">Protease</keyword>
<dbReference type="Proteomes" id="UP000095282">
    <property type="component" value="Unplaced"/>
</dbReference>
<dbReference type="WBParaSite" id="Csp11.Scaffold629.g10050.t1">
    <property type="protein sequence ID" value="Csp11.Scaffold629.g10050.t1"/>
    <property type="gene ID" value="Csp11.Scaffold629.g10050"/>
</dbReference>
<dbReference type="GO" id="GO:0018996">
    <property type="term" value="P:molting cycle, collagen and cuticulin-based cuticle"/>
    <property type="evidence" value="ECO:0007669"/>
    <property type="project" value="InterPro"/>
</dbReference>
<dbReference type="InterPro" id="IPR006026">
    <property type="entry name" value="Peptidase_Metallo"/>
</dbReference>
<dbReference type="PROSITE" id="PS51864">
    <property type="entry name" value="ASTACIN"/>
    <property type="match status" value="1"/>
</dbReference>
<evidence type="ECO:0000256" key="7">
    <source>
        <dbReference type="ARBA" id="ARBA00022801"/>
    </source>
</evidence>
<dbReference type="PIRSF" id="PIRSF036365">
    <property type="entry name" value="Astacin_nematoda"/>
    <property type="match status" value="1"/>
</dbReference>
<dbReference type="GO" id="GO:0008270">
    <property type="term" value="F:zinc ion binding"/>
    <property type="evidence" value="ECO:0007669"/>
    <property type="project" value="UniProtKB-UniRule"/>
</dbReference>
<dbReference type="FunFam" id="2.60.120.290:FF:000084">
    <property type="entry name" value="Zinc metalloproteinase"/>
    <property type="match status" value="1"/>
</dbReference>
<dbReference type="PROSITE" id="PS00022">
    <property type="entry name" value="EGF_1"/>
    <property type="match status" value="1"/>
</dbReference>
<evidence type="ECO:0000256" key="6">
    <source>
        <dbReference type="ARBA" id="ARBA00022729"/>
    </source>
</evidence>
<keyword evidence="11" id="KW-1015">Disulfide bond</keyword>
<evidence type="ECO:0000256" key="12">
    <source>
        <dbReference type="ARBA" id="ARBA00023180"/>
    </source>
</evidence>
<feature type="chain" id="PRO_5009029850" description="Zinc metalloproteinase" evidence="13 16">
    <location>
        <begin position="21"/>
        <end position="611"/>
    </location>
</feature>
<feature type="binding site" evidence="15">
    <location>
        <position position="218"/>
    </location>
    <ligand>
        <name>Zn(2+)</name>
        <dbReference type="ChEBI" id="CHEBI:29105"/>
        <note>catalytic</note>
    </ligand>
</feature>
<keyword evidence="7 15" id="KW-0378">Hydrolase</keyword>
<dbReference type="Gene3D" id="3.40.390.10">
    <property type="entry name" value="Collagenase (Catalytic Domain)"/>
    <property type="match status" value="1"/>
</dbReference>
<evidence type="ECO:0000256" key="3">
    <source>
        <dbReference type="ARBA" id="ARBA00022536"/>
    </source>
</evidence>
<dbReference type="PROSITE" id="PS01180">
    <property type="entry name" value="CUB"/>
    <property type="match status" value="1"/>
</dbReference>
<dbReference type="GO" id="GO:0005576">
    <property type="term" value="C:extracellular region"/>
    <property type="evidence" value="ECO:0007669"/>
    <property type="project" value="UniProtKB-SubCell"/>
</dbReference>
<dbReference type="InterPro" id="IPR000742">
    <property type="entry name" value="EGF"/>
</dbReference>
<dbReference type="CDD" id="cd04280">
    <property type="entry name" value="ZnMc_astacin_like"/>
    <property type="match status" value="1"/>
</dbReference>
<evidence type="ECO:0000256" key="13">
    <source>
        <dbReference type="PIRNR" id="PIRNR036365"/>
    </source>
</evidence>
<dbReference type="PANTHER" id="PTHR10127:SF877">
    <property type="entry name" value="ZINC METALLOPROTEINASE NAS-34"/>
    <property type="match status" value="1"/>
</dbReference>
<evidence type="ECO:0000256" key="14">
    <source>
        <dbReference type="PROSITE-ProRule" id="PRU00059"/>
    </source>
</evidence>
<dbReference type="SMART" id="SM00042">
    <property type="entry name" value="CUB"/>
    <property type="match status" value="1"/>
</dbReference>
<evidence type="ECO:0000256" key="15">
    <source>
        <dbReference type="PROSITE-ProRule" id="PRU01211"/>
    </source>
</evidence>
<evidence type="ECO:0000256" key="11">
    <source>
        <dbReference type="ARBA" id="ARBA00023157"/>
    </source>
</evidence>
<evidence type="ECO:0000313" key="19">
    <source>
        <dbReference type="Proteomes" id="UP000095282"/>
    </source>
</evidence>
<feature type="signal peptide" evidence="13 16">
    <location>
        <begin position="1"/>
        <end position="20"/>
    </location>
</feature>
<feature type="binding site" evidence="15">
    <location>
        <position position="222"/>
    </location>
    <ligand>
        <name>Zn(2+)</name>
        <dbReference type="ChEBI" id="CHEBI:29105"/>
        <note>catalytic</note>
    </ligand>
</feature>
<dbReference type="SMART" id="SM00235">
    <property type="entry name" value="ZnMc"/>
    <property type="match status" value="1"/>
</dbReference>
<keyword evidence="3" id="KW-0245">EGF-like domain</keyword>
<feature type="binding site" evidence="15">
    <location>
        <position position="228"/>
    </location>
    <ligand>
        <name>Zn(2+)</name>
        <dbReference type="ChEBI" id="CHEBI:29105"/>
        <note>catalytic</note>
    </ligand>
</feature>
<dbReference type="CDD" id="cd00041">
    <property type="entry name" value="CUB"/>
    <property type="match status" value="1"/>
</dbReference>
<dbReference type="InterPro" id="IPR034035">
    <property type="entry name" value="Astacin-like_dom"/>
</dbReference>
<dbReference type="STRING" id="1561998.A0A1I7TN06"/>
<dbReference type="Pfam" id="PF01400">
    <property type="entry name" value="Astacin"/>
    <property type="match status" value="1"/>
</dbReference>
<dbReference type="GO" id="GO:0004222">
    <property type="term" value="F:metalloendopeptidase activity"/>
    <property type="evidence" value="ECO:0007669"/>
    <property type="project" value="UniProtKB-UniRule"/>
</dbReference>
<evidence type="ECO:0000256" key="1">
    <source>
        <dbReference type="ARBA" id="ARBA00004613"/>
    </source>
</evidence>
<dbReference type="SUPFAM" id="SSF55486">
    <property type="entry name" value="Metalloproteases ('zincins'), catalytic domain"/>
    <property type="match status" value="1"/>
</dbReference>
<evidence type="ECO:0000256" key="2">
    <source>
        <dbReference type="ARBA" id="ARBA00022525"/>
    </source>
</evidence>
<dbReference type="SUPFAM" id="SSF49854">
    <property type="entry name" value="Spermadhesin, CUB domain"/>
    <property type="match status" value="1"/>
</dbReference>
<dbReference type="PROSITE" id="PS01186">
    <property type="entry name" value="EGF_2"/>
    <property type="match status" value="1"/>
</dbReference>
<dbReference type="PRINTS" id="PR00480">
    <property type="entry name" value="ASTACIN"/>
</dbReference>
<keyword evidence="10" id="KW-0865">Zymogen</keyword>
<evidence type="ECO:0000256" key="9">
    <source>
        <dbReference type="ARBA" id="ARBA00023049"/>
    </source>
</evidence>
<keyword evidence="9 15" id="KW-0482">Metalloprotease</keyword>
<sequence length="611" mass="66557">MVSSWLVLGLLCLLPGNNDAKSFFADFVSGKGPFKQADAVKFLNKMNILNKLQADILEVPFPPEDISADDFESNVQTKPDEIPYLFEGDMVLTDEQWDMVIKNVRDQYWARKSNVNEFLYAIRGKRSMISNLALRWTFPILYYINTATGADTNAILAGVAKWEQETCARFTRQNSLPRGNALEFISGSGCWSYIGKIGSSSQQVSIGVGCTSLGTVCHEIGHALGFYHEQARYDRDEYVSILTQNIQSTYLSQFSKQSFSSMVDYGVGYDYGSVMHYDQLAFSSTGGNTIATLDPNYQATIGQRVAPSFADVKRINLAYCNSSCTNTLACQNGGYINPNDCNNCKCPPGFGGQLCASADTSSNGCGSGDLSATNTIQTISASGALTCNYVITAPVGAKVYFQMTAATFSRSSPCSSNYLEINYRADFTRVGARFCTSYPTISLSETNQLVVIYKGVNGARFSLNYRYDPVTFSTSAPTTTTTTTTTPAPTVAPITTTTTTRITTQTTTTTPTTTTRTTTTPTTTTTSSQCSGWNSCSAQCGGCGTQSRRCGSYIETVYCNTNPCTGGYCCRPFFYVTSLGSGYCRRPGADTPTITKRYEKAVEQPRLIIKH</sequence>
<dbReference type="InterPro" id="IPR000859">
    <property type="entry name" value="CUB_dom"/>
</dbReference>
<evidence type="ECO:0000256" key="10">
    <source>
        <dbReference type="ARBA" id="ARBA00023145"/>
    </source>
</evidence>
<accession>A0A1I7TN06</accession>
<proteinExistence type="predicted"/>
<reference evidence="20" key="1">
    <citation type="submission" date="2016-11" db="UniProtKB">
        <authorList>
            <consortium name="WormBaseParasite"/>
        </authorList>
    </citation>
    <scope>IDENTIFICATION</scope>
</reference>
<evidence type="ECO:0000256" key="4">
    <source>
        <dbReference type="ARBA" id="ARBA00022670"/>
    </source>
</evidence>
<keyword evidence="2 13" id="KW-0964">Secreted</keyword>
<keyword evidence="6 13" id="KW-0732">Signal</keyword>
<keyword evidence="5 15" id="KW-0479">Metal-binding</keyword>
<evidence type="ECO:0000256" key="16">
    <source>
        <dbReference type="RuleBase" id="RU361183"/>
    </source>
</evidence>
<evidence type="ECO:0000256" key="8">
    <source>
        <dbReference type="ARBA" id="ARBA00022833"/>
    </source>
</evidence>
<dbReference type="InterPro" id="IPR017050">
    <property type="entry name" value="Metallopeptidase_nem"/>
</dbReference>
<feature type="domain" description="Peptidase M12A" evidence="18">
    <location>
        <begin position="126"/>
        <end position="321"/>
    </location>
</feature>
<dbReference type="FunFam" id="3.40.390.10:FF:000084">
    <property type="entry name" value="Zinc metalloproteinase"/>
    <property type="match status" value="1"/>
</dbReference>
<protein>
    <recommendedName>
        <fullName evidence="13">Zinc metalloproteinase</fullName>
    </recommendedName>
</protein>
<feature type="active site" evidence="15">
    <location>
        <position position="219"/>
    </location>
</feature>